<evidence type="ECO:0000256" key="1">
    <source>
        <dbReference type="SAM" id="SignalP"/>
    </source>
</evidence>
<proteinExistence type="predicted"/>
<dbReference type="PANTHER" id="PTHR11005">
    <property type="entry name" value="LYSOSOMAL ACID LIPASE-RELATED"/>
    <property type="match status" value="1"/>
</dbReference>
<dbReference type="Proteomes" id="UP001153148">
    <property type="component" value="Unassembled WGS sequence"/>
</dbReference>
<dbReference type="InterPro" id="IPR006693">
    <property type="entry name" value="AB_hydrolase_lipase"/>
</dbReference>
<dbReference type="Gene3D" id="3.40.50.1820">
    <property type="entry name" value="alpha/beta hydrolase"/>
    <property type="match status" value="1"/>
</dbReference>
<gene>
    <name evidence="3" type="ORF">TPAB3V08_LOCUS14878</name>
</gene>
<comment type="caution">
    <text evidence="3">The sequence shown here is derived from an EMBL/GenBank/DDBJ whole genome shotgun (WGS) entry which is preliminary data.</text>
</comment>
<sequence>MGRLLTCLQLVAWSCLIVDARRRFSLGSARGAELWSQNQIETSDVQRLPSESYMNTVQLVKKEGYPVEEHQVTTQDGYQLTLHRIPSWNKNAPVVHLQHGFLGASDFWVITPRDKSLVSGAKSPIGRFLRWGAPTGVLGRSGDYWIQSAVGQPAGQGIRVVVYTGRTN</sequence>
<evidence type="ECO:0000313" key="4">
    <source>
        <dbReference type="Proteomes" id="UP001153148"/>
    </source>
</evidence>
<keyword evidence="4" id="KW-1185">Reference proteome</keyword>
<feature type="signal peptide" evidence="1">
    <location>
        <begin position="1"/>
        <end position="20"/>
    </location>
</feature>
<organism evidence="3 4">
    <name type="scientific">Timema podura</name>
    <name type="common">Walking stick</name>
    <dbReference type="NCBI Taxonomy" id="61482"/>
    <lineage>
        <taxon>Eukaryota</taxon>
        <taxon>Metazoa</taxon>
        <taxon>Ecdysozoa</taxon>
        <taxon>Arthropoda</taxon>
        <taxon>Hexapoda</taxon>
        <taxon>Insecta</taxon>
        <taxon>Pterygota</taxon>
        <taxon>Neoptera</taxon>
        <taxon>Polyneoptera</taxon>
        <taxon>Phasmatodea</taxon>
        <taxon>Timematodea</taxon>
        <taxon>Timematoidea</taxon>
        <taxon>Timematidae</taxon>
        <taxon>Timema</taxon>
    </lineage>
</organism>
<evidence type="ECO:0000313" key="3">
    <source>
        <dbReference type="EMBL" id="CAG2067935.1"/>
    </source>
</evidence>
<keyword evidence="1" id="KW-0732">Signal</keyword>
<protein>
    <recommendedName>
        <fullName evidence="2">Partial AB-hydrolase lipase domain-containing protein</fullName>
    </recommendedName>
</protein>
<dbReference type="EMBL" id="CAJPIN010078366">
    <property type="protein sequence ID" value="CAG2067935.1"/>
    <property type="molecule type" value="Genomic_DNA"/>
</dbReference>
<reference evidence="3" key="1">
    <citation type="submission" date="2021-03" db="EMBL/GenBank/DDBJ databases">
        <authorList>
            <person name="Tran Van P."/>
        </authorList>
    </citation>
    <scope>NUCLEOTIDE SEQUENCE</scope>
</reference>
<dbReference type="Pfam" id="PF04083">
    <property type="entry name" value="Abhydro_lipase"/>
    <property type="match status" value="1"/>
</dbReference>
<dbReference type="InterPro" id="IPR029058">
    <property type="entry name" value="AB_hydrolase_fold"/>
</dbReference>
<dbReference type="SUPFAM" id="SSF53474">
    <property type="entry name" value="alpha/beta-Hydrolases"/>
    <property type="match status" value="1"/>
</dbReference>
<feature type="chain" id="PRO_5046182930" description="Partial AB-hydrolase lipase domain-containing protein" evidence="1">
    <location>
        <begin position="21"/>
        <end position="168"/>
    </location>
</feature>
<feature type="domain" description="Partial AB-hydrolase lipase" evidence="2">
    <location>
        <begin position="57"/>
        <end position="110"/>
    </location>
</feature>
<evidence type="ECO:0000259" key="2">
    <source>
        <dbReference type="Pfam" id="PF04083"/>
    </source>
</evidence>
<name>A0ABN7PP20_TIMPD</name>
<accession>A0ABN7PP20</accession>